<evidence type="ECO:0000259" key="1">
    <source>
        <dbReference type="Pfam" id="PF26354"/>
    </source>
</evidence>
<sequence>MMRTSEHRLNELDGVFERRSRALLLERFTDDVVVAFDASPLGPHNDKTARVVRALGRAAIAGKEIVISLGENGPWGIGRIILGEPGNFVRLPHVCISYEDALRRVFAIRRQAFFAGSQPDCEASEIEEVGSAQ</sequence>
<dbReference type="RefSeq" id="WP_164576362.1">
    <property type="nucleotide sequence ID" value="NZ_CAXURF020000005.1"/>
</dbReference>
<dbReference type="AlphaFoldDB" id="A0A6P0B2U5"/>
<dbReference type="InterPro" id="IPR058713">
    <property type="entry name" value="DMF_alpha_dom"/>
</dbReference>
<comment type="caution">
    <text evidence="2">The sequence shown here is derived from an EMBL/GenBank/DDBJ whole genome shotgun (WGS) entry which is preliminary data.</text>
</comment>
<protein>
    <recommendedName>
        <fullName evidence="1">N,N-dimethylformamidase alpha subunit domain-containing protein</fullName>
    </recommendedName>
</protein>
<feature type="domain" description="N,N-dimethylformamidase alpha subunit" evidence="1">
    <location>
        <begin position="15"/>
        <end position="113"/>
    </location>
</feature>
<name>A0A6P0B2U5_RHILE</name>
<accession>A0A6P0B2U5</accession>
<evidence type="ECO:0000313" key="2">
    <source>
        <dbReference type="EMBL" id="NEI34199.1"/>
    </source>
</evidence>
<proteinExistence type="predicted"/>
<organism evidence="2 3">
    <name type="scientific">Rhizobium leguminosarum</name>
    <dbReference type="NCBI Taxonomy" id="384"/>
    <lineage>
        <taxon>Bacteria</taxon>
        <taxon>Pseudomonadati</taxon>
        <taxon>Pseudomonadota</taxon>
        <taxon>Alphaproteobacteria</taxon>
        <taxon>Hyphomicrobiales</taxon>
        <taxon>Rhizobiaceae</taxon>
        <taxon>Rhizobium/Agrobacterium group</taxon>
        <taxon>Rhizobium</taxon>
    </lineage>
</organism>
<dbReference type="Proteomes" id="UP000471560">
    <property type="component" value="Unassembled WGS sequence"/>
</dbReference>
<evidence type="ECO:0000313" key="3">
    <source>
        <dbReference type="Proteomes" id="UP000471560"/>
    </source>
</evidence>
<gene>
    <name evidence="2" type="ORF">GR204_09310</name>
</gene>
<dbReference type="Pfam" id="PF26354">
    <property type="entry name" value="DMF_alpha"/>
    <property type="match status" value="1"/>
</dbReference>
<reference evidence="2 3" key="1">
    <citation type="submission" date="2019-12" db="EMBL/GenBank/DDBJ databases">
        <title>Rhizobium genotypes associated with high levels of biological nitrogen fixation by grain legumes in a temperate-maritime cropping system.</title>
        <authorList>
            <person name="Maluk M."/>
            <person name="Francesc Ferrando Molina F."/>
            <person name="Lopez Del Egido L."/>
            <person name="Lafos M."/>
            <person name="Langarica-Fuentes A."/>
            <person name="Gebre Yohannes G."/>
            <person name="Young M.W."/>
            <person name="Martin P."/>
            <person name="Gantlett R."/>
            <person name="Kenicer G."/>
            <person name="Hawes C."/>
            <person name="Begg G.S."/>
            <person name="Quilliam R.S."/>
            <person name="Squire G.R."/>
            <person name="Poole P.S."/>
            <person name="Young P.W."/>
            <person name="Iannetta P.M."/>
            <person name="James E.K."/>
        </authorList>
    </citation>
    <scope>NUCLEOTIDE SEQUENCE [LARGE SCALE GENOMIC DNA]</scope>
    <source>
        <strain evidence="2 3">JHI1096</strain>
    </source>
</reference>
<dbReference type="EMBL" id="WUEZ01000009">
    <property type="protein sequence ID" value="NEI34199.1"/>
    <property type="molecule type" value="Genomic_DNA"/>
</dbReference>